<evidence type="ECO:0000313" key="1">
    <source>
        <dbReference type="EMBL" id="GGQ81005.1"/>
    </source>
</evidence>
<sequence length="408" mass="45615">MHILTGVNMKSKELVLVNADEDKLVKVPLEDIEGWQPASPQHTWIADDEETVYIATDAVPPFDASIVVLRVNDINWDAGAADVELRQNVPLDPTGTPSDMPNLMQTTPDQPIMPWTRPLYTQTHGPTFLPRSRFTYVTHYTDDRVRGFRIDHDGKLKQRVLYSRRELTRQTHGVNFNRKGTVGLGVGYDYDIAEVRVYRPDRHTGTVKATHAIALGTETEYGAFAHYAAWIDNRFAYVGAMQAGSTSRTPPGATVVGPSVWLIDTRLDTAERVIGPTGTPDGAGMYRPPSDLAIAKGKLYVAEEDSWGGRTEDPFDYGRDGYISIWNIYDRDRPSFIKRLRPGRELPTGFRNAHTATAMYEEDSVFISSFVSDHLIRIDTSTDTVAKVYDADDGLSMFHGEFAAGRTR</sequence>
<comment type="caution">
    <text evidence="1">The sequence shown here is derived from an EMBL/GenBank/DDBJ whole genome shotgun (WGS) entry which is preliminary data.</text>
</comment>
<evidence type="ECO:0000313" key="2">
    <source>
        <dbReference type="Proteomes" id="UP000620156"/>
    </source>
</evidence>
<gene>
    <name evidence="1" type="ORF">GCM10010145_58420</name>
</gene>
<dbReference type="RefSeq" id="WP_189219896.1">
    <property type="nucleotide sequence ID" value="NZ_BMQK01000018.1"/>
</dbReference>
<dbReference type="Proteomes" id="UP000620156">
    <property type="component" value="Unassembled WGS sequence"/>
</dbReference>
<accession>A0A918BPW6</accession>
<proteinExistence type="predicted"/>
<dbReference type="SUPFAM" id="SSF63829">
    <property type="entry name" value="Calcium-dependent phosphotriesterase"/>
    <property type="match status" value="1"/>
</dbReference>
<reference evidence="1" key="2">
    <citation type="submission" date="2020-09" db="EMBL/GenBank/DDBJ databases">
        <authorList>
            <person name="Sun Q."/>
            <person name="Ohkuma M."/>
        </authorList>
    </citation>
    <scope>NUCLEOTIDE SEQUENCE</scope>
    <source>
        <strain evidence="1">JCM 3131</strain>
    </source>
</reference>
<dbReference type="Gene3D" id="2.130.10.10">
    <property type="entry name" value="YVTN repeat-like/Quinoprotein amine dehydrogenase"/>
    <property type="match status" value="1"/>
</dbReference>
<reference evidence="1" key="1">
    <citation type="journal article" date="2014" name="Int. J. Syst. Evol. Microbiol.">
        <title>Complete genome sequence of Corynebacterium casei LMG S-19264T (=DSM 44701T), isolated from a smear-ripened cheese.</title>
        <authorList>
            <consortium name="US DOE Joint Genome Institute (JGI-PGF)"/>
            <person name="Walter F."/>
            <person name="Albersmeier A."/>
            <person name="Kalinowski J."/>
            <person name="Ruckert C."/>
        </authorList>
    </citation>
    <scope>NUCLEOTIDE SEQUENCE</scope>
    <source>
        <strain evidence="1">JCM 3131</strain>
    </source>
</reference>
<organism evidence="1 2">
    <name type="scientific">Streptomyces ruber</name>
    <dbReference type="NCBI Taxonomy" id="83378"/>
    <lineage>
        <taxon>Bacteria</taxon>
        <taxon>Bacillati</taxon>
        <taxon>Actinomycetota</taxon>
        <taxon>Actinomycetes</taxon>
        <taxon>Kitasatosporales</taxon>
        <taxon>Streptomycetaceae</taxon>
        <taxon>Streptomyces</taxon>
    </lineage>
</organism>
<dbReference type="EMBL" id="BMQK01000018">
    <property type="protein sequence ID" value="GGQ81005.1"/>
    <property type="molecule type" value="Genomic_DNA"/>
</dbReference>
<name>A0A918BPW6_9ACTN</name>
<keyword evidence="2" id="KW-1185">Reference proteome</keyword>
<dbReference type="InterPro" id="IPR015943">
    <property type="entry name" value="WD40/YVTN_repeat-like_dom_sf"/>
</dbReference>
<dbReference type="AlphaFoldDB" id="A0A918BPW6"/>
<protein>
    <submittedName>
        <fullName evidence="1">Uncharacterized protein</fullName>
    </submittedName>
</protein>